<evidence type="ECO:0000256" key="1">
    <source>
        <dbReference type="ARBA" id="ARBA00004167"/>
    </source>
</evidence>
<dbReference type="AlphaFoldDB" id="A0AAN8Z556"/>
<dbReference type="Pfam" id="PF12819">
    <property type="entry name" value="Malectin_like"/>
    <property type="match status" value="1"/>
</dbReference>
<dbReference type="InterPro" id="IPR024788">
    <property type="entry name" value="Malectin-like_Carb-bd_dom"/>
</dbReference>
<keyword evidence="5" id="KW-0677">Repeat</keyword>
<dbReference type="EMBL" id="JBAMMX010000015">
    <property type="protein sequence ID" value="KAK6926894.1"/>
    <property type="molecule type" value="Genomic_DNA"/>
</dbReference>
<evidence type="ECO:0000256" key="2">
    <source>
        <dbReference type="ARBA" id="ARBA00022614"/>
    </source>
</evidence>
<feature type="chain" id="PRO_5043007490" evidence="10">
    <location>
        <begin position="24"/>
        <end position="605"/>
    </location>
</feature>
<keyword evidence="2" id="KW-0433">Leucine-rich repeat</keyword>
<evidence type="ECO:0000256" key="7">
    <source>
        <dbReference type="ARBA" id="ARBA00023136"/>
    </source>
</evidence>
<evidence type="ECO:0000313" key="12">
    <source>
        <dbReference type="EMBL" id="KAK6926894.1"/>
    </source>
</evidence>
<dbReference type="PANTHER" id="PTHR45631:SF44">
    <property type="entry name" value="CARBOHYDRATE-BINDING PROTEIN OF THE ER PROTEIN"/>
    <property type="match status" value="1"/>
</dbReference>
<dbReference type="Pfam" id="PF00560">
    <property type="entry name" value="LRR_1"/>
    <property type="match status" value="2"/>
</dbReference>
<evidence type="ECO:0000256" key="10">
    <source>
        <dbReference type="SAM" id="SignalP"/>
    </source>
</evidence>
<protein>
    <submittedName>
        <fullName evidence="12">Malectin-like domain</fullName>
    </submittedName>
</protein>
<dbReference type="Proteomes" id="UP001370490">
    <property type="component" value="Unassembled WGS sequence"/>
</dbReference>
<evidence type="ECO:0000259" key="11">
    <source>
        <dbReference type="Pfam" id="PF12819"/>
    </source>
</evidence>
<evidence type="ECO:0000256" key="5">
    <source>
        <dbReference type="ARBA" id="ARBA00022737"/>
    </source>
</evidence>
<sequence length="605" mass="66165">MAINPYPVSFLLYFLCAFSLSAAKVSLSIDCGSSVTSTDSYGIQWTGDGAYVQTGESKVAQNGPDNILSTLRVFTSHTKNCYNIPGEQGSKLLLRASFFYGNYDFKSAPPSFDLQFDGNEWITIYTSLDQVVTQEVTYIPKWKNISLCLAQKNTDQFPFISLIEVRSLASNFYNLQDISKYPLFLNQRISYTSGVPVLRYNYDPNDRIWTRIGWSTISQKGWNEIETNASTVDVSNTADDPPPRLLYYGVETANKGTNLVLDVSTLPSTQVPVYMNMYFTELYSNSSGTRSLNVVLDKQTIASDITPVFGNATEIRMTNLTASSGSSLYLTAASGSALPPSIFGMELFVIGTTPLTNGTNTKDESGLASLQNGFPVLQEWSGDPCLPAAYPWDWVNCTTDATPRVIALFLKGYGLSGKLPDFSSLDVIQSIDMSNNNITGPIPDFLNSFINLTYLNLANNNFTGQIPKWLYQKNNLKFDISGNQYLCNGTSCPKASTSSSSGGGSGMKKWLAGVLGGVLPPLIVAAVLGGFRQWKQSSKKKNNAGQPNKEEELATPQRPLMQSGTNNNKLEDKMSKIIADKVVAPAVRTEIDHVLDVQPSATTTT</sequence>
<dbReference type="InterPro" id="IPR001611">
    <property type="entry name" value="Leu-rich_rpt"/>
</dbReference>
<keyword evidence="3 9" id="KW-0812">Transmembrane</keyword>
<dbReference type="GO" id="GO:0016020">
    <property type="term" value="C:membrane"/>
    <property type="evidence" value="ECO:0007669"/>
    <property type="project" value="UniProtKB-SubCell"/>
</dbReference>
<evidence type="ECO:0000256" key="9">
    <source>
        <dbReference type="SAM" id="Phobius"/>
    </source>
</evidence>
<feature type="signal peptide" evidence="10">
    <location>
        <begin position="1"/>
        <end position="23"/>
    </location>
</feature>
<keyword evidence="4 10" id="KW-0732">Signal</keyword>
<dbReference type="Gene3D" id="3.80.10.10">
    <property type="entry name" value="Ribonuclease Inhibitor"/>
    <property type="match status" value="1"/>
</dbReference>
<evidence type="ECO:0000256" key="6">
    <source>
        <dbReference type="ARBA" id="ARBA00022989"/>
    </source>
</evidence>
<comment type="subcellular location">
    <subcellularLocation>
        <location evidence="1">Membrane</location>
        <topology evidence="1">Single-pass membrane protein</topology>
    </subcellularLocation>
</comment>
<feature type="transmembrane region" description="Helical" evidence="9">
    <location>
        <begin position="510"/>
        <end position="531"/>
    </location>
</feature>
<dbReference type="SUPFAM" id="SSF52058">
    <property type="entry name" value="L domain-like"/>
    <property type="match status" value="1"/>
</dbReference>
<comment type="caution">
    <text evidence="12">The sequence shown here is derived from an EMBL/GenBank/DDBJ whole genome shotgun (WGS) entry which is preliminary data.</text>
</comment>
<name>A0AAN8Z556_9MAGN</name>
<feature type="region of interest" description="Disordered" evidence="8">
    <location>
        <begin position="536"/>
        <end position="572"/>
    </location>
</feature>
<keyword evidence="7 9" id="KW-0472">Membrane</keyword>
<evidence type="ECO:0000256" key="3">
    <source>
        <dbReference type="ARBA" id="ARBA00022692"/>
    </source>
</evidence>
<evidence type="ECO:0000256" key="8">
    <source>
        <dbReference type="SAM" id="MobiDB-lite"/>
    </source>
</evidence>
<dbReference type="PANTHER" id="PTHR45631">
    <property type="entry name" value="OS07G0107800 PROTEIN-RELATED"/>
    <property type="match status" value="1"/>
</dbReference>
<dbReference type="InterPro" id="IPR032675">
    <property type="entry name" value="LRR_dom_sf"/>
</dbReference>
<keyword evidence="6 9" id="KW-1133">Transmembrane helix</keyword>
<reference evidence="12 13" key="1">
    <citation type="submission" date="2023-12" db="EMBL/GenBank/DDBJ databases">
        <title>A high-quality genome assembly for Dillenia turbinata (Dilleniales).</title>
        <authorList>
            <person name="Chanderbali A."/>
        </authorList>
    </citation>
    <scope>NUCLEOTIDE SEQUENCE [LARGE SCALE GENOMIC DNA]</scope>
    <source>
        <strain evidence="12">LSX21</strain>
        <tissue evidence="12">Leaf</tissue>
    </source>
</reference>
<gene>
    <name evidence="12" type="ORF">RJ641_008613</name>
</gene>
<evidence type="ECO:0000256" key="4">
    <source>
        <dbReference type="ARBA" id="ARBA00022729"/>
    </source>
</evidence>
<keyword evidence="13" id="KW-1185">Reference proteome</keyword>
<accession>A0AAN8Z556</accession>
<dbReference type="FunFam" id="3.80.10.10:FF:000129">
    <property type="entry name" value="Leucine-rich repeat receptor-like kinase"/>
    <property type="match status" value="1"/>
</dbReference>
<organism evidence="12 13">
    <name type="scientific">Dillenia turbinata</name>
    <dbReference type="NCBI Taxonomy" id="194707"/>
    <lineage>
        <taxon>Eukaryota</taxon>
        <taxon>Viridiplantae</taxon>
        <taxon>Streptophyta</taxon>
        <taxon>Embryophyta</taxon>
        <taxon>Tracheophyta</taxon>
        <taxon>Spermatophyta</taxon>
        <taxon>Magnoliopsida</taxon>
        <taxon>eudicotyledons</taxon>
        <taxon>Gunneridae</taxon>
        <taxon>Pentapetalae</taxon>
        <taxon>Dilleniales</taxon>
        <taxon>Dilleniaceae</taxon>
        <taxon>Dillenia</taxon>
    </lineage>
</organism>
<proteinExistence type="predicted"/>
<evidence type="ECO:0000313" key="13">
    <source>
        <dbReference type="Proteomes" id="UP001370490"/>
    </source>
</evidence>
<feature type="domain" description="Malectin-like" evidence="11">
    <location>
        <begin position="29"/>
        <end position="349"/>
    </location>
</feature>